<proteinExistence type="predicted"/>
<name>A0AAP0HKQ6_9MAGN</name>
<keyword evidence="4" id="KW-0460">Magnesium</keyword>
<organism evidence="9 10">
    <name type="scientific">Stephania yunnanensis</name>
    <dbReference type="NCBI Taxonomy" id="152371"/>
    <lineage>
        <taxon>Eukaryota</taxon>
        <taxon>Viridiplantae</taxon>
        <taxon>Streptophyta</taxon>
        <taxon>Embryophyta</taxon>
        <taxon>Tracheophyta</taxon>
        <taxon>Spermatophyta</taxon>
        <taxon>Magnoliopsida</taxon>
        <taxon>Ranunculales</taxon>
        <taxon>Menispermaceae</taxon>
        <taxon>Menispermoideae</taxon>
        <taxon>Cissampelideae</taxon>
        <taxon>Stephania</taxon>
    </lineage>
</organism>
<dbReference type="GO" id="GO:0000287">
    <property type="term" value="F:magnesium ion binding"/>
    <property type="evidence" value="ECO:0007669"/>
    <property type="project" value="InterPro"/>
</dbReference>
<evidence type="ECO:0000313" key="10">
    <source>
        <dbReference type="Proteomes" id="UP001420932"/>
    </source>
</evidence>
<dbReference type="FunFam" id="1.10.600.10:FF:000007">
    <property type="entry name" value="Isoprene synthase, chloroplastic"/>
    <property type="match status" value="1"/>
</dbReference>
<keyword evidence="3" id="KW-0479">Metal-binding</keyword>
<evidence type="ECO:0000259" key="7">
    <source>
        <dbReference type="Pfam" id="PF01397"/>
    </source>
</evidence>
<dbReference type="SUPFAM" id="SSF48239">
    <property type="entry name" value="Terpenoid cyclases/Protein prenyltransferases"/>
    <property type="match status" value="1"/>
</dbReference>
<dbReference type="Proteomes" id="UP001420932">
    <property type="component" value="Unassembled WGS sequence"/>
</dbReference>
<dbReference type="PANTHER" id="PTHR31225:SF245">
    <property type="entry name" value="(-)-ALPHA-TERPINEOL SYNTHASE-LIKE"/>
    <property type="match status" value="1"/>
</dbReference>
<protein>
    <submittedName>
        <fullName evidence="9">Uncharacterized protein</fullName>
    </submittedName>
</protein>
<dbReference type="GO" id="GO:0010333">
    <property type="term" value="F:terpene synthase activity"/>
    <property type="evidence" value="ECO:0007669"/>
    <property type="project" value="InterPro"/>
</dbReference>
<dbReference type="CDD" id="cd00684">
    <property type="entry name" value="Terpene_cyclase_plant_C1"/>
    <property type="match status" value="1"/>
</dbReference>
<dbReference type="InterPro" id="IPR005630">
    <property type="entry name" value="Terpene_synthase_metal-bd"/>
</dbReference>
<feature type="compositionally biased region" description="Polar residues" evidence="6">
    <location>
        <begin position="1"/>
        <end position="12"/>
    </location>
</feature>
<sequence>MSCGKSRSQSACRRSKTIKSTFDHDHHQKGSIDRRSANYHPNIWDFDFIQSLKSDYKGGLYEKQRNKLVESVRHILLNDQNMGSLAKFELIEAVQRLGVRYFFEEEIEKVLMNGHEIITSKEESLHVVALRFKLLRQQGYRISPEDVFGVFKDTNSYCFKESLCEDAKGMLSLYEAAHFALEGEDILEEAKAFTTKHLKEDYIKSTPTIDRHLAKLMNHSLELPLRWRTPRVEAKWYIEACVDDDSLHPDVLQLAKLNFNMVQAVQQEELQELSRWWKNLDLASHVSFARDRLVENYFWALGVIFDQRYGCCRIGFGKLISLITPIDDIYDVYGSLDELELFTSVIESWDIKAMEKLPNYMKLCFLALYNTINEISYFLLKKHGLDLIYYLKEMWAGLCKSYLVEARWYHNKCTPSLEEYLENGFISIAAPLLLLHTYVLLQEDISVEALEYLTTHPKIARWSAMIVRLYNDLATSTDELGRGDVHKSIQCYMHEKGVTEEIAREHIKNLIMEAWKRLNKEQIENSLWPKALIDVAINFARAAQLMYQYGDGYGVSNGLTKSRVLELLAEPLIL</sequence>
<dbReference type="InterPro" id="IPR050148">
    <property type="entry name" value="Terpene_synthase-like"/>
</dbReference>
<evidence type="ECO:0000313" key="9">
    <source>
        <dbReference type="EMBL" id="KAK9092173.1"/>
    </source>
</evidence>
<keyword evidence="10" id="KW-1185">Reference proteome</keyword>
<evidence type="ECO:0000259" key="8">
    <source>
        <dbReference type="Pfam" id="PF03936"/>
    </source>
</evidence>
<feature type="compositionally biased region" description="Basic and acidic residues" evidence="6">
    <location>
        <begin position="21"/>
        <end position="33"/>
    </location>
</feature>
<feature type="domain" description="Terpene synthase N-terminal" evidence="7">
    <location>
        <begin position="43"/>
        <end position="221"/>
    </location>
</feature>
<dbReference type="InterPro" id="IPR034741">
    <property type="entry name" value="Terpene_cyclase-like_1_C"/>
</dbReference>
<dbReference type="SFLD" id="SFLDS00005">
    <property type="entry name" value="Isoprenoid_Synthase_Type_I"/>
    <property type="match status" value="1"/>
</dbReference>
<gene>
    <name evidence="9" type="ORF">Syun_027084</name>
</gene>
<evidence type="ECO:0000256" key="5">
    <source>
        <dbReference type="ARBA" id="ARBA00023239"/>
    </source>
</evidence>
<comment type="cofactor">
    <cofactor evidence="1">
        <name>Mn(2+)</name>
        <dbReference type="ChEBI" id="CHEBI:29035"/>
    </cofactor>
</comment>
<evidence type="ECO:0000256" key="2">
    <source>
        <dbReference type="ARBA" id="ARBA00001946"/>
    </source>
</evidence>
<dbReference type="SFLD" id="SFLDG01019">
    <property type="entry name" value="Terpene_Cyclase_Like_1_C_Termi"/>
    <property type="match status" value="1"/>
</dbReference>
<dbReference type="Gene3D" id="1.10.600.10">
    <property type="entry name" value="Farnesyl Diphosphate Synthase"/>
    <property type="match status" value="1"/>
</dbReference>
<evidence type="ECO:0000256" key="1">
    <source>
        <dbReference type="ARBA" id="ARBA00001936"/>
    </source>
</evidence>
<accession>A0AAP0HKQ6</accession>
<dbReference type="InterPro" id="IPR001906">
    <property type="entry name" value="Terpene_synth_N"/>
</dbReference>
<dbReference type="PANTHER" id="PTHR31225">
    <property type="entry name" value="OS04G0344100 PROTEIN-RELATED"/>
    <property type="match status" value="1"/>
</dbReference>
<reference evidence="9 10" key="1">
    <citation type="submission" date="2024-01" db="EMBL/GenBank/DDBJ databases">
        <title>Genome assemblies of Stephania.</title>
        <authorList>
            <person name="Yang L."/>
        </authorList>
    </citation>
    <scope>NUCLEOTIDE SEQUENCE [LARGE SCALE GENOMIC DNA]</scope>
    <source>
        <strain evidence="9">YNDBR</strain>
        <tissue evidence="9">Leaf</tissue>
    </source>
</reference>
<evidence type="ECO:0000256" key="6">
    <source>
        <dbReference type="SAM" id="MobiDB-lite"/>
    </source>
</evidence>
<comment type="caution">
    <text evidence="9">The sequence shown here is derived from an EMBL/GenBank/DDBJ whole genome shotgun (WGS) entry which is preliminary data.</text>
</comment>
<dbReference type="Pfam" id="PF01397">
    <property type="entry name" value="Terpene_synth"/>
    <property type="match status" value="1"/>
</dbReference>
<dbReference type="EMBL" id="JBBNAF010000012">
    <property type="protein sequence ID" value="KAK9092173.1"/>
    <property type="molecule type" value="Genomic_DNA"/>
</dbReference>
<dbReference type="AlphaFoldDB" id="A0AAP0HKQ6"/>
<dbReference type="GO" id="GO:0016102">
    <property type="term" value="P:diterpenoid biosynthetic process"/>
    <property type="evidence" value="ECO:0007669"/>
    <property type="project" value="InterPro"/>
</dbReference>
<dbReference type="InterPro" id="IPR044814">
    <property type="entry name" value="Terpene_cyclase_plant_C1"/>
</dbReference>
<dbReference type="Pfam" id="PF03936">
    <property type="entry name" value="Terpene_synth_C"/>
    <property type="match status" value="1"/>
</dbReference>
<feature type="domain" description="Terpene synthase metal-binding" evidence="8">
    <location>
        <begin position="278"/>
        <end position="516"/>
    </location>
</feature>
<dbReference type="InterPro" id="IPR036965">
    <property type="entry name" value="Terpene_synth_N_sf"/>
</dbReference>
<dbReference type="SUPFAM" id="SSF48576">
    <property type="entry name" value="Terpenoid synthases"/>
    <property type="match status" value="1"/>
</dbReference>
<dbReference type="Gene3D" id="1.50.10.130">
    <property type="entry name" value="Terpene synthase, N-terminal domain"/>
    <property type="match status" value="1"/>
</dbReference>
<evidence type="ECO:0000256" key="4">
    <source>
        <dbReference type="ARBA" id="ARBA00022842"/>
    </source>
</evidence>
<comment type="cofactor">
    <cofactor evidence="2">
        <name>Mg(2+)</name>
        <dbReference type="ChEBI" id="CHEBI:18420"/>
    </cofactor>
</comment>
<evidence type="ECO:0000256" key="3">
    <source>
        <dbReference type="ARBA" id="ARBA00022723"/>
    </source>
</evidence>
<keyword evidence="5" id="KW-0456">Lyase</keyword>
<dbReference type="InterPro" id="IPR008949">
    <property type="entry name" value="Isoprenoid_synthase_dom_sf"/>
</dbReference>
<dbReference type="InterPro" id="IPR008930">
    <property type="entry name" value="Terpenoid_cyclase/PrenylTrfase"/>
</dbReference>
<feature type="region of interest" description="Disordered" evidence="6">
    <location>
        <begin position="1"/>
        <end position="33"/>
    </location>
</feature>
<dbReference type="FunFam" id="1.50.10.130:FF:000001">
    <property type="entry name" value="Isoprene synthase, chloroplastic"/>
    <property type="match status" value="1"/>
</dbReference>